<dbReference type="Gene3D" id="2.60.40.3500">
    <property type="match status" value="1"/>
</dbReference>
<feature type="domain" description="MurNAc-LAA" evidence="5">
    <location>
        <begin position="246"/>
        <end position="401"/>
    </location>
</feature>
<evidence type="ECO:0000256" key="3">
    <source>
        <dbReference type="ARBA" id="ARBA00022801"/>
    </source>
</evidence>
<dbReference type="InterPro" id="IPR021731">
    <property type="entry name" value="AMIN_dom"/>
</dbReference>
<protein>
    <recommendedName>
        <fullName evidence="2">N-acetylmuramoyl-L-alanine amidase</fullName>
        <ecNumber evidence="2">3.5.1.28</ecNumber>
    </recommendedName>
</protein>
<dbReference type="CDD" id="cd02696">
    <property type="entry name" value="MurNAc-LAA"/>
    <property type="match status" value="1"/>
</dbReference>
<feature type="signal peptide" evidence="4">
    <location>
        <begin position="1"/>
        <end position="18"/>
    </location>
</feature>
<dbReference type="Pfam" id="PF11741">
    <property type="entry name" value="AMIN"/>
    <property type="match status" value="1"/>
</dbReference>
<evidence type="ECO:0000256" key="1">
    <source>
        <dbReference type="ARBA" id="ARBA00001561"/>
    </source>
</evidence>
<evidence type="ECO:0000256" key="2">
    <source>
        <dbReference type="ARBA" id="ARBA00011901"/>
    </source>
</evidence>
<dbReference type="PANTHER" id="PTHR30404:SF0">
    <property type="entry name" value="N-ACETYLMURAMOYL-L-ALANINE AMIDASE AMIC"/>
    <property type="match status" value="1"/>
</dbReference>
<keyword evidence="7" id="KW-1185">Reference proteome</keyword>
<comment type="catalytic activity">
    <reaction evidence="1">
        <text>Hydrolyzes the link between N-acetylmuramoyl residues and L-amino acid residues in certain cell-wall glycopeptides.</text>
        <dbReference type="EC" id="3.5.1.28"/>
    </reaction>
</comment>
<dbReference type="Pfam" id="PF01520">
    <property type="entry name" value="Amidase_3"/>
    <property type="match status" value="1"/>
</dbReference>
<dbReference type="InterPro" id="IPR050695">
    <property type="entry name" value="N-acetylmuramoyl_amidase_3"/>
</dbReference>
<organism evidence="6 7">
    <name type="scientific">Paracoccus mangrovi</name>
    <dbReference type="NCBI Taxonomy" id="1715645"/>
    <lineage>
        <taxon>Bacteria</taxon>
        <taxon>Pseudomonadati</taxon>
        <taxon>Pseudomonadota</taxon>
        <taxon>Alphaproteobacteria</taxon>
        <taxon>Rhodobacterales</taxon>
        <taxon>Paracoccaceae</taxon>
        <taxon>Paracoccus</taxon>
    </lineage>
</organism>
<dbReference type="Gene3D" id="3.40.630.40">
    <property type="entry name" value="Zn-dependent exopeptidases"/>
    <property type="match status" value="1"/>
</dbReference>
<feature type="chain" id="PRO_5045101690" description="N-acetylmuramoyl-L-alanine amidase" evidence="4">
    <location>
        <begin position="19"/>
        <end position="416"/>
    </location>
</feature>
<dbReference type="PANTHER" id="PTHR30404">
    <property type="entry name" value="N-ACETYLMURAMOYL-L-ALANINE AMIDASE"/>
    <property type="match status" value="1"/>
</dbReference>
<evidence type="ECO:0000313" key="6">
    <source>
        <dbReference type="EMBL" id="MFC3529547.1"/>
    </source>
</evidence>
<dbReference type="SUPFAM" id="SSF53187">
    <property type="entry name" value="Zn-dependent exopeptidases"/>
    <property type="match status" value="1"/>
</dbReference>
<gene>
    <name evidence="6" type="ORF">ACFOMH_15315</name>
</gene>
<proteinExistence type="predicted"/>
<name>A0ABV7R8P5_9RHOB</name>
<dbReference type="SMART" id="SM00646">
    <property type="entry name" value="Ami_3"/>
    <property type="match status" value="1"/>
</dbReference>
<dbReference type="Proteomes" id="UP001595721">
    <property type="component" value="Unassembled WGS sequence"/>
</dbReference>
<evidence type="ECO:0000313" key="7">
    <source>
        <dbReference type="Proteomes" id="UP001595721"/>
    </source>
</evidence>
<sequence>MRWLFALLLIVLALPALAEGPKPGGHPRSGLARVDLTHSAIAAEGRDRGRPRPLDLTLTISQPVPYRVYFLDGPPRLVVDFREVDFSGARTGDLTGADLVPDLRWGRFRPGWSRMVVELPGPYALRRAQQVPARGGAQGALFALRIEPVDQDEFVTRGHALSALWDLPQPALDAAAAAPGPADRPLRIAIDPGHGGHDPGAQVGAISEAAVMLGFATELAEELTRAGFEVLPTRKDDSFIPLERRMTIARAGQADLFISLHADALPAGEAAGLSIYTWNQDADDRATRELAMRHDPSDLVSGLDLARTDDQVVDVLMDLARLETQPRSEGFAKFVVLELRQAGIGMHRQPVRGAAFSVLKSPDIPSVLIELGFLTDPGDRANLFDPDWRAGTSRAIARAVSGWAQDDIARAGLSRK</sequence>
<reference evidence="7" key="1">
    <citation type="journal article" date="2019" name="Int. J. Syst. Evol. Microbiol.">
        <title>The Global Catalogue of Microorganisms (GCM) 10K type strain sequencing project: providing services to taxonomists for standard genome sequencing and annotation.</title>
        <authorList>
            <consortium name="The Broad Institute Genomics Platform"/>
            <consortium name="The Broad Institute Genome Sequencing Center for Infectious Disease"/>
            <person name="Wu L."/>
            <person name="Ma J."/>
        </authorList>
    </citation>
    <scope>NUCLEOTIDE SEQUENCE [LARGE SCALE GENOMIC DNA]</scope>
    <source>
        <strain evidence="7">KCTC 42899</strain>
    </source>
</reference>
<comment type="caution">
    <text evidence="6">The sequence shown here is derived from an EMBL/GenBank/DDBJ whole genome shotgun (WGS) entry which is preliminary data.</text>
</comment>
<dbReference type="EC" id="3.5.1.28" evidence="2"/>
<evidence type="ECO:0000256" key="4">
    <source>
        <dbReference type="SAM" id="SignalP"/>
    </source>
</evidence>
<dbReference type="InterPro" id="IPR002508">
    <property type="entry name" value="MurNAc-LAA_cat"/>
</dbReference>
<dbReference type="EMBL" id="JBHRXJ010000012">
    <property type="protein sequence ID" value="MFC3529547.1"/>
    <property type="molecule type" value="Genomic_DNA"/>
</dbReference>
<accession>A0ABV7R8P5</accession>
<keyword evidence="4" id="KW-0732">Signal</keyword>
<dbReference type="RefSeq" id="WP_377745553.1">
    <property type="nucleotide sequence ID" value="NZ_JBHRXJ010000012.1"/>
</dbReference>
<keyword evidence="3" id="KW-0378">Hydrolase</keyword>
<evidence type="ECO:0000259" key="5">
    <source>
        <dbReference type="SMART" id="SM00646"/>
    </source>
</evidence>